<dbReference type="Proteomes" id="UP001176961">
    <property type="component" value="Unassembled WGS sequence"/>
</dbReference>
<name>A0AA36HCN4_CYLNA</name>
<evidence type="ECO:0000313" key="2">
    <source>
        <dbReference type="Proteomes" id="UP001176961"/>
    </source>
</evidence>
<organism evidence="1 2">
    <name type="scientific">Cylicocyclus nassatus</name>
    <name type="common">Nematode worm</name>
    <dbReference type="NCBI Taxonomy" id="53992"/>
    <lineage>
        <taxon>Eukaryota</taxon>
        <taxon>Metazoa</taxon>
        <taxon>Ecdysozoa</taxon>
        <taxon>Nematoda</taxon>
        <taxon>Chromadorea</taxon>
        <taxon>Rhabditida</taxon>
        <taxon>Rhabditina</taxon>
        <taxon>Rhabditomorpha</taxon>
        <taxon>Strongyloidea</taxon>
        <taxon>Strongylidae</taxon>
        <taxon>Cylicocyclus</taxon>
    </lineage>
</organism>
<comment type="caution">
    <text evidence="1">The sequence shown here is derived from an EMBL/GenBank/DDBJ whole genome shotgun (WGS) entry which is preliminary data.</text>
</comment>
<proteinExistence type="predicted"/>
<dbReference type="EMBL" id="CATQJL010000316">
    <property type="protein sequence ID" value="CAJ0608143.1"/>
    <property type="molecule type" value="Genomic_DNA"/>
</dbReference>
<reference evidence="1" key="1">
    <citation type="submission" date="2023-07" db="EMBL/GenBank/DDBJ databases">
        <authorList>
            <consortium name="CYATHOMIX"/>
        </authorList>
    </citation>
    <scope>NUCLEOTIDE SEQUENCE</scope>
    <source>
        <strain evidence="1">N/A</strain>
    </source>
</reference>
<sequence length="93" mass="10484">MVKEGQISSFNALRLARFLFQDLRLSARLLPGGQLARKNCTKEAYWILFELRTLWKPENHGSCLPIKSNNDFDVMCHHVAVPPTISSCVIAAV</sequence>
<keyword evidence="2" id="KW-1185">Reference proteome</keyword>
<gene>
    <name evidence="1" type="ORF">CYNAS_LOCUS20126</name>
</gene>
<evidence type="ECO:0000313" key="1">
    <source>
        <dbReference type="EMBL" id="CAJ0608143.1"/>
    </source>
</evidence>
<dbReference type="AlphaFoldDB" id="A0AA36HCN4"/>
<accession>A0AA36HCN4</accession>
<protein>
    <submittedName>
        <fullName evidence="1">Uncharacterized protein</fullName>
    </submittedName>
</protein>